<dbReference type="NCBIfam" id="TIGR04025">
    <property type="entry name" value="PPOX_FMN_DR2398"/>
    <property type="match status" value="1"/>
</dbReference>
<evidence type="ECO:0000259" key="1">
    <source>
        <dbReference type="Pfam" id="PF01243"/>
    </source>
</evidence>
<comment type="caution">
    <text evidence="2">The sequence shown here is derived from an EMBL/GenBank/DDBJ whole genome shotgun (WGS) entry which is preliminary data.</text>
</comment>
<dbReference type="EMBL" id="JAGEOJ010000017">
    <property type="protein sequence ID" value="MBO2452650.1"/>
    <property type="molecule type" value="Genomic_DNA"/>
</dbReference>
<evidence type="ECO:0000313" key="2">
    <source>
        <dbReference type="EMBL" id="MBO2452650.1"/>
    </source>
</evidence>
<dbReference type="PANTHER" id="PTHR42815:SF2">
    <property type="entry name" value="FAD-BINDING, PUTATIVE (AFU_ORTHOLOGUE AFUA_6G07600)-RELATED"/>
    <property type="match status" value="1"/>
</dbReference>
<dbReference type="InterPro" id="IPR011576">
    <property type="entry name" value="Pyridox_Oxase_N"/>
</dbReference>
<organism evidence="2 3">
    <name type="scientific">Actinomadura barringtoniae</name>
    <dbReference type="NCBI Taxonomy" id="1427535"/>
    <lineage>
        <taxon>Bacteria</taxon>
        <taxon>Bacillati</taxon>
        <taxon>Actinomycetota</taxon>
        <taxon>Actinomycetes</taxon>
        <taxon>Streptosporangiales</taxon>
        <taxon>Thermomonosporaceae</taxon>
        <taxon>Actinomadura</taxon>
    </lineage>
</organism>
<name>A0A939TDU4_9ACTN</name>
<accession>A0A939TDU4</accession>
<dbReference type="Gene3D" id="2.30.110.10">
    <property type="entry name" value="Electron Transport, Fmn-binding Protein, Chain A"/>
    <property type="match status" value="1"/>
</dbReference>
<feature type="domain" description="Pyridoxamine 5'-phosphate oxidase N-terminal" evidence="1">
    <location>
        <begin position="46"/>
        <end position="163"/>
    </location>
</feature>
<proteinExistence type="predicted"/>
<dbReference type="InterPro" id="IPR024029">
    <property type="entry name" value="Pyridox_Oxase_FMN-dep"/>
</dbReference>
<evidence type="ECO:0000313" key="3">
    <source>
        <dbReference type="Proteomes" id="UP000669179"/>
    </source>
</evidence>
<protein>
    <submittedName>
        <fullName evidence="2">Pyridoxamine 5'-phosphate oxidase family protein</fullName>
    </submittedName>
</protein>
<dbReference type="PANTHER" id="PTHR42815">
    <property type="entry name" value="FAD-BINDING, PUTATIVE (AFU_ORTHOLOGUE AFUA_6G07600)-RELATED"/>
    <property type="match status" value="1"/>
</dbReference>
<dbReference type="Pfam" id="PF01243">
    <property type="entry name" value="PNPOx_N"/>
    <property type="match status" value="1"/>
</dbReference>
<dbReference type="SUPFAM" id="SSF50475">
    <property type="entry name" value="FMN-binding split barrel"/>
    <property type="match status" value="1"/>
</dbReference>
<dbReference type="InterPro" id="IPR012349">
    <property type="entry name" value="Split_barrel_FMN-bd"/>
</dbReference>
<sequence length="219" mass="24537">MAETTELAETTDTVEITSADELRELLGDVMPRAAAKERPRLHQRDLEWLAASPFCLVATADSAGNCDVSPKGDPAGQLAHVIDEHTIAIPERPGNRRADGFFNVLDNPHVGLIFLIPGRNETLRINGRARVVREAPYFDEMIVKGFRPKLALVVEIDTIFHHCAKAFMRSALWKPEKWGPDDLPSHAQITKDVMITPESVEELEAYYSEAEYSKKLYAR</sequence>
<reference evidence="2" key="1">
    <citation type="submission" date="2021-03" db="EMBL/GenBank/DDBJ databases">
        <authorList>
            <person name="Kanchanasin P."/>
            <person name="Saeng-In P."/>
            <person name="Phongsopitanun W."/>
            <person name="Yuki M."/>
            <person name="Kudo T."/>
            <person name="Ohkuma M."/>
            <person name="Tanasupawat S."/>
        </authorList>
    </citation>
    <scope>NUCLEOTIDE SEQUENCE</scope>
    <source>
        <strain evidence="2">GKU 128</strain>
    </source>
</reference>
<dbReference type="Proteomes" id="UP000669179">
    <property type="component" value="Unassembled WGS sequence"/>
</dbReference>
<keyword evidence="3" id="KW-1185">Reference proteome</keyword>
<gene>
    <name evidence="2" type="ORF">J4573_36545</name>
</gene>
<dbReference type="RefSeq" id="WP_208260678.1">
    <property type="nucleotide sequence ID" value="NZ_JAGEOJ010000017.1"/>
</dbReference>
<dbReference type="AlphaFoldDB" id="A0A939TDU4"/>